<organism evidence="1">
    <name type="scientific">Cacopsylla melanoneura</name>
    <dbReference type="NCBI Taxonomy" id="428564"/>
    <lineage>
        <taxon>Eukaryota</taxon>
        <taxon>Metazoa</taxon>
        <taxon>Ecdysozoa</taxon>
        <taxon>Arthropoda</taxon>
        <taxon>Hexapoda</taxon>
        <taxon>Insecta</taxon>
        <taxon>Pterygota</taxon>
        <taxon>Neoptera</taxon>
        <taxon>Paraneoptera</taxon>
        <taxon>Hemiptera</taxon>
        <taxon>Sternorrhyncha</taxon>
        <taxon>Psylloidea</taxon>
        <taxon>Psyllidae</taxon>
        <taxon>Psyllinae</taxon>
        <taxon>Cacopsylla</taxon>
    </lineage>
</organism>
<evidence type="ECO:0000313" key="1">
    <source>
        <dbReference type="EMBL" id="CAG6751149.1"/>
    </source>
</evidence>
<sequence length="99" mass="11287">MKPQIVKWSSSTENNRYLEIILTRLRIGHTRLTHSHYFTRSDPPICRCGAPLSIIHLLSCTSYANVRSRLACPPSLTDDQEGIDALFSFLRTTNLIDKI</sequence>
<dbReference type="AlphaFoldDB" id="A0A8D8ZQ40"/>
<name>A0A8D8ZQ40_9HEMI</name>
<reference evidence="1" key="1">
    <citation type="submission" date="2021-05" db="EMBL/GenBank/DDBJ databases">
        <authorList>
            <person name="Alioto T."/>
            <person name="Alioto T."/>
            <person name="Gomez Garrido J."/>
        </authorList>
    </citation>
    <scope>NUCLEOTIDE SEQUENCE</scope>
</reference>
<accession>A0A8D8ZQ40</accession>
<protein>
    <submittedName>
        <fullName evidence="1">Uncharacterized protein</fullName>
    </submittedName>
</protein>
<proteinExistence type="predicted"/>
<dbReference type="EMBL" id="HBUF01529051">
    <property type="protein sequence ID" value="CAG6751149.1"/>
    <property type="molecule type" value="Transcribed_RNA"/>
</dbReference>